<keyword evidence="4 5" id="KW-0472">Membrane</keyword>
<evidence type="ECO:0000256" key="4">
    <source>
        <dbReference type="ARBA" id="ARBA00023136"/>
    </source>
</evidence>
<evidence type="ECO:0000256" key="5">
    <source>
        <dbReference type="SAM" id="Phobius"/>
    </source>
</evidence>
<feature type="transmembrane region" description="Helical" evidence="5">
    <location>
        <begin position="127"/>
        <end position="146"/>
    </location>
</feature>
<keyword evidence="7" id="KW-1185">Reference proteome</keyword>
<reference evidence="6 7" key="1">
    <citation type="journal article" date="2012" name="ISME J.">
        <title>Nitrification expanded: discovery, physiology and genomics of a nitrite-oxidizing bacterium from the phylum Chloroflexi.</title>
        <authorList>
            <person name="Sorokin D.Y."/>
            <person name="Lucker S."/>
            <person name="Vejmelkova D."/>
            <person name="Kostrikina N.A."/>
            <person name="Kleerebezem R."/>
            <person name="Rijpstra W.I."/>
            <person name="Damste J.S."/>
            <person name="Le Paslier D."/>
            <person name="Muyzer G."/>
            <person name="Wagner M."/>
            <person name="van Loosdrecht M.C."/>
            <person name="Daims H."/>
        </authorList>
    </citation>
    <scope>NUCLEOTIDE SEQUENCE [LARGE SCALE GENOMIC DNA]</scope>
    <source>
        <strain evidence="7">none</strain>
    </source>
</reference>
<proteinExistence type="predicted"/>
<feature type="transmembrane region" description="Helical" evidence="5">
    <location>
        <begin position="374"/>
        <end position="396"/>
    </location>
</feature>
<feature type="transmembrane region" description="Helical" evidence="5">
    <location>
        <begin position="216"/>
        <end position="236"/>
    </location>
</feature>
<protein>
    <submittedName>
        <fullName evidence="6">Polysaccharide biosynthesis protein</fullName>
    </submittedName>
</protein>
<keyword evidence="3 5" id="KW-1133">Transmembrane helix</keyword>
<feature type="transmembrane region" description="Helical" evidence="5">
    <location>
        <begin position="158"/>
        <end position="176"/>
    </location>
</feature>
<comment type="caution">
    <text evidence="6">The sequence shown here is derived from an EMBL/GenBank/DDBJ whole genome shotgun (WGS) entry which is preliminary data.</text>
</comment>
<feature type="transmembrane region" description="Helical" evidence="5">
    <location>
        <begin position="53"/>
        <end position="73"/>
    </location>
</feature>
<sequence length="526" mass="56041">MVSALEHWPLTAPLFVAAGAVVAAMLIGIAWWGTPGEDRLAQNAVQRLAKNSLAPITGQLASRAVDLVFAAFVLRLLGVTGNGEYAIAVVTWLYVKTISDFGLGLLVTREIARNPDDAGRLVGISTLLRVVVLGVLLVPVAAYVLGSLELTKLSTASSIAIVLLTISIVPSSYTEAINSAFNGFERMALPAILNLFTNVSRAGFGFAALFAGYGVVGLAAVALLSTLISTIAYHVALRHLGVKATWAWNWADARQLMVLAWPLLLNALLLNLFFRADVFVIQASQGDHALGIYDAAYKFINLLLLIPAYFTLAAFPILSRYAADNPGRFIKSYRLAAKFMLVIAWPVVIGTMALAPLFIGVLGGDAFLPDSANVLRILVWFAPLSYVNGITQYVLVAANQQRTITWAFGAAVAFNIVANLLLVPEYGYLAAAAVTVATEAVLFLVLSRPVRQYVGEIRWLSLMIGPTGAAIAMAAVEIVGRPLGPIPAVAVATMVYLGALVMFRVIGSREVGIARALLGRPDPITL</sequence>
<evidence type="ECO:0000256" key="2">
    <source>
        <dbReference type="ARBA" id="ARBA00022692"/>
    </source>
</evidence>
<feature type="transmembrane region" description="Helical" evidence="5">
    <location>
        <begin position="188"/>
        <end position="210"/>
    </location>
</feature>
<evidence type="ECO:0000256" key="1">
    <source>
        <dbReference type="ARBA" id="ARBA00004141"/>
    </source>
</evidence>
<feature type="transmembrane region" description="Helical" evidence="5">
    <location>
        <begin position="339"/>
        <end position="362"/>
    </location>
</feature>
<dbReference type="AlphaFoldDB" id="I4EFU2"/>
<feature type="transmembrane region" description="Helical" evidence="5">
    <location>
        <begin position="459"/>
        <end position="480"/>
    </location>
</feature>
<feature type="transmembrane region" description="Helical" evidence="5">
    <location>
        <begin position="12"/>
        <end position="32"/>
    </location>
</feature>
<dbReference type="PANTHER" id="PTHR43424:SF1">
    <property type="entry name" value="LOCUS PUTATIVE PROTEIN 1-RELATED"/>
    <property type="match status" value="1"/>
</dbReference>
<feature type="transmembrane region" description="Helical" evidence="5">
    <location>
        <begin position="256"/>
        <end position="276"/>
    </location>
</feature>
<feature type="transmembrane region" description="Helical" evidence="5">
    <location>
        <begin position="403"/>
        <end position="422"/>
    </location>
</feature>
<evidence type="ECO:0000313" key="6">
    <source>
        <dbReference type="EMBL" id="CCF83554.1"/>
    </source>
</evidence>
<dbReference type="OrthoDB" id="151392at2"/>
<evidence type="ECO:0000256" key="3">
    <source>
        <dbReference type="ARBA" id="ARBA00022989"/>
    </source>
</evidence>
<feature type="transmembrane region" description="Helical" evidence="5">
    <location>
        <begin position="296"/>
        <end position="318"/>
    </location>
</feature>
<dbReference type="PANTHER" id="PTHR43424">
    <property type="entry name" value="LOCUS PUTATIVE PROTEIN 1-RELATED"/>
    <property type="match status" value="1"/>
</dbReference>
<dbReference type="RefSeq" id="WP_008476868.1">
    <property type="nucleotide sequence ID" value="NZ_CAGS01000158.1"/>
</dbReference>
<name>I4EFU2_9BACT</name>
<dbReference type="InterPro" id="IPR002797">
    <property type="entry name" value="Polysacc_synth"/>
</dbReference>
<organism evidence="6 7">
    <name type="scientific">Nitrolancea hollandica Lb</name>
    <dbReference type="NCBI Taxonomy" id="1129897"/>
    <lineage>
        <taxon>Bacteria</taxon>
        <taxon>Pseudomonadati</taxon>
        <taxon>Thermomicrobiota</taxon>
        <taxon>Thermomicrobia</taxon>
        <taxon>Sphaerobacterales</taxon>
        <taxon>Sphaerobacterineae</taxon>
        <taxon>Sphaerobacteraceae</taxon>
        <taxon>Nitrolancea</taxon>
    </lineage>
</organism>
<dbReference type="Proteomes" id="UP000004221">
    <property type="component" value="Unassembled WGS sequence"/>
</dbReference>
<dbReference type="InterPro" id="IPR052556">
    <property type="entry name" value="PolySynth_Transporter"/>
</dbReference>
<evidence type="ECO:0000313" key="7">
    <source>
        <dbReference type="Proteomes" id="UP000004221"/>
    </source>
</evidence>
<dbReference type="EMBL" id="CAGS01000158">
    <property type="protein sequence ID" value="CCF83554.1"/>
    <property type="molecule type" value="Genomic_DNA"/>
</dbReference>
<comment type="subcellular location">
    <subcellularLocation>
        <location evidence="1">Membrane</location>
        <topology evidence="1">Multi-pass membrane protein</topology>
    </subcellularLocation>
</comment>
<feature type="transmembrane region" description="Helical" evidence="5">
    <location>
        <begin position="486"/>
        <end position="506"/>
    </location>
</feature>
<accession>I4EFU2</accession>
<dbReference type="GO" id="GO:0016020">
    <property type="term" value="C:membrane"/>
    <property type="evidence" value="ECO:0007669"/>
    <property type="project" value="UniProtKB-SubCell"/>
</dbReference>
<gene>
    <name evidence="6" type="ORF">NITHO_2400014</name>
</gene>
<feature type="transmembrane region" description="Helical" evidence="5">
    <location>
        <begin position="428"/>
        <end position="447"/>
    </location>
</feature>
<keyword evidence="2 5" id="KW-0812">Transmembrane</keyword>
<dbReference type="Pfam" id="PF01943">
    <property type="entry name" value="Polysacc_synt"/>
    <property type="match status" value="1"/>
</dbReference>
<feature type="transmembrane region" description="Helical" evidence="5">
    <location>
        <begin position="85"/>
        <end position="107"/>
    </location>
</feature>
<dbReference type="CDD" id="cd13128">
    <property type="entry name" value="MATE_Wzx_like"/>
    <property type="match status" value="1"/>
</dbReference>